<dbReference type="InterPro" id="IPR013830">
    <property type="entry name" value="SGNH_hydro"/>
</dbReference>
<sequence length="236" mass="25901">MNNDLWYHRRTVRLKWLVLAIAFSLLFLGCSPDSPEPATVAPAPPAPAYEGTIVAVGDSLTAGLGVDEKMAYPAQLERRLTADGYNFRVVNAGVSGETSSGALSRIDWVVASLQPDIVILETGANDGLRGLDPGLLESNLNRLVERLTRQNIQVILAGMQMLPNLGPDYIRAFADIYPRIAAKHGILLIPFFLEGVAGRPELNQDDRMHPTAEGYVRIVETVYPTVVTAIQRRRLR</sequence>
<dbReference type="AlphaFoldDB" id="A0A5K7ZB99"/>
<evidence type="ECO:0000313" key="2">
    <source>
        <dbReference type="EMBL" id="BBO76991.1"/>
    </source>
</evidence>
<dbReference type="KEGG" id="dwd:DSCW_44080"/>
<evidence type="ECO:0000259" key="1">
    <source>
        <dbReference type="Pfam" id="PF13472"/>
    </source>
</evidence>
<gene>
    <name evidence="2" type="ORF">DSCW_44080</name>
</gene>
<dbReference type="InterPro" id="IPR036514">
    <property type="entry name" value="SGNH_hydro_sf"/>
</dbReference>
<dbReference type="PANTHER" id="PTHR30383:SF24">
    <property type="entry name" value="THIOESTERASE 1_PROTEASE 1_LYSOPHOSPHOLIPASE L1"/>
    <property type="match status" value="1"/>
</dbReference>
<dbReference type="SUPFAM" id="SSF52266">
    <property type="entry name" value="SGNH hydrolase"/>
    <property type="match status" value="1"/>
</dbReference>
<dbReference type="OrthoDB" id="9786188at2"/>
<organism evidence="2 3">
    <name type="scientific">Desulfosarcina widdelii</name>
    <dbReference type="NCBI Taxonomy" id="947919"/>
    <lineage>
        <taxon>Bacteria</taxon>
        <taxon>Pseudomonadati</taxon>
        <taxon>Thermodesulfobacteriota</taxon>
        <taxon>Desulfobacteria</taxon>
        <taxon>Desulfobacterales</taxon>
        <taxon>Desulfosarcinaceae</taxon>
        <taxon>Desulfosarcina</taxon>
    </lineage>
</organism>
<dbReference type="PANTHER" id="PTHR30383">
    <property type="entry name" value="THIOESTERASE 1/PROTEASE 1/LYSOPHOSPHOLIPASE L1"/>
    <property type="match status" value="1"/>
</dbReference>
<dbReference type="GO" id="GO:0004622">
    <property type="term" value="F:phosphatidylcholine lysophospholipase activity"/>
    <property type="evidence" value="ECO:0007669"/>
    <property type="project" value="TreeGrafter"/>
</dbReference>
<dbReference type="InterPro" id="IPR051532">
    <property type="entry name" value="Ester_Hydrolysis_Enzymes"/>
</dbReference>
<dbReference type="EMBL" id="AP021875">
    <property type="protein sequence ID" value="BBO76991.1"/>
    <property type="molecule type" value="Genomic_DNA"/>
</dbReference>
<dbReference type="CDD" id="cd01822">
    <property type="entry name" value="Lysophospholipase_L1_like"/>
    <property type="match status" value="1"/>
</dbReference>
<protein>
    <submittedName>
        <fullName evidence="2">Arylesterase</fullName>
    </submittedName>
</protein>
<feature type="domain" description="SGNH hydrolase-type esterase" evidence="1">
    <location>
        <begin position="55"/>
        <end position="215"/>
    </location>
</feature>
<dbReference type="Proteomes" id="UP000427769">
    <property type="component" value="Chromosome"/>
</dbReference>
<dbReference type="Pfam" id="PF13472">
    <property type="entry name" value="Lipase_GDSL_2"/>
    <property type="match status" value="1"/>
</dbReference>
<proteinExistence type="predicted"/>
<accession>A0A5K7ZB99</accession>
<reference evidence="2 3" key="1">
    <citation type="submission" date="2019-11" db="EMBL/GenBank/DDBJ databases">
        <title>Comparative genomics of hydrocarbon-degrading Desulfosarcina strains.</title>
        <authorList>
            <person name="Watanabe M."/>
            <person name="Kojima H."/>
            <person name="Fukui M."/>
        </authorList>
    </citation>
    <scope>NUCLEOTIDE SEQUENCE [LARGE SCALE GENOMIC DNA]</scope>
    <source>
        <strain evidence="2 3">PP31</strain>
    </source>
</reference>
<dbReference type="RefSeq" id="WP_155305783.1">
    <property type="nucleotide sequence ID" value="NZ_AP021875.1"/>
</dbReference>
<evidence type="ECO:0000313" key="3">
    <source>
        <dbReference type="Proteomes" id="UP000427769"/>
    </source>
</evidence>
<dbReference type="Gene3D" id="3.40.50.1110">
    <property type="entry name" value="SGNH hydrolase"/>
    <property type="match status" value="1"/>
</dbReference>
<name>A0A5K7ZB99_9BACT</name>
<keyword evidence="3" id="KW-1185">Reference proteome</keyword>